<dbReference type="EMBL" id="JACYFU010000010">
    <property type="protein sequence ID" value="MBD8067342.1"/>
    <property type="molecule type" value="Genomic_DNA"/>
</dbReference>
<dbReference type="GO" id="GO:0004519">
    <property type="term" value="F:endonuclease activity"/>
    <property type="evidence" value="ECO:0007669"/>
    <property type="project" value="UniProtKB-KW"/>
</dbReference>
<keyword evidence="3" id="KW-1185">Reference proteome</keyword>
<name>A0A927FXG2_9HYPH</name>
<keyword evidence="2" id="KW-0378">Hydrolase</keyword>
<gene>
    <name evidence="2" type="ORF">IC608_17895</name>
</gene>
<evidence type="ECO:0000313" key="2">
    <source>
        <dbReference type="EMBL" id="MBD8067342.1"/>
    </source>
</evidence>
<organism evidence="2 3">
    <name type="scientific">Devosia oryzisoli</name>
    <dbReference type="NCBI Taxonomy" id="2774138"/>
    <lineage>
        <taxon>Bacteria</taxon>
        <taxon>Pseudomonadati</taxon>
        <taxon>Pseudomonadota</taxon>
        <taxon>Alphaproteobacteria</taxon>
        <taxon>Hyphomicrobiales</taxon>
        <taxon>Devosiaceae</taxon>
        <taxon>Devosia</taxon>
    </lineage>
</organism>
<protein>
    <submittedName>
        <fullName evidence="2">HNH endonuclease</fullName>
    </submittedName>
</protein>
<evidence type="ECO:0000259" key="1">
    <source>
        <dbReference type="Pfam" id="PF13391"/>
    </source>
</evidence>
<keyword evidence="2" id="KW-0255">Endonuclease</keyword>
<evidence type="ECO:0000313" key="3">
    <source>
        <dbReference type="Proteomes" id="UP000654108"/>
    </source>
</evidence>
<keyword evidence="2" id="KW-0540">Nuclease</keyword>
<reference evidence="2" key="1">
    <citation type="submission" date="2020-09" db="EMBL/GenBank/DDBJ databases">
        <title>Genome seq and assembly of Devosia sp.</title>
        <authorList>
            <person name="Chhetri G."/>
        </authorList>
    </citation>
    <scope>NUCLEOTIDE SEQUENCE</scope>
    <source>
        <strain evidence="2">PTR5</strain>
    </source>
</reference>
<proteinExistence type="predicted"/>
<dbReference type="RefSeq" id="WP_191778333.1">
    <property type="nucleotide sequence ID" value="NZ_JACYFU010000010.1"/>
</dbReference>
<accession>A0A927FXG2</accession>
<comment type="caution">
    <text evidence="2">The sequence shown here is derived from an EMBL/GenBank/DDBJ whole genome shotgun (WGS) entry which is preliminary data.</text>
</comment>
<feature type="domain" description="HNH nuclease" evidence="1">
    <location>
        <begin position="9"/>
        <end position="46"/>
    </location>
</feature>
<dbReference type="Proteomes" id="UP000654108">
    <property type="component" value="Unassembled WGS sequence"/>
</dbReference>
<dbReference type="Pfam" id="PF13391">
    <property type="entry name" value="HNH_2"/>
    <property type="match status" value="1"/>
</dbReference>
<sequence>MAIQGVYEVEACHLQAVQHGGPDEITNAMAMCRHHHWAYDRGLFALSGAGRILIGKNMEAAMIEEFRGQQQATFPTDVQLWPRADRLAAHRTQFGFA</sequence>
<dbReference type="AlphaFoldDB" id="A0A927FXG2"/>
<dbReference type="InterPro" id="IPR003615">
    <property type="entry name" value="HNH_nuc"/>
</dbReference>